<evidence type="ECO:0000313" key="2">
    <source>
        <dbReference type="Proteomes" id="UP000661918"/>
    </source>
</evidence>
<reference evidence="2" key="1">
    <citation type="journal article" date="2019" name="Int. J. Syst. Evol. Microbiol.">
        <title>The Global Catalogue of Microorganisms (GCM) 10K type strain sequencing project: providing services to taxonomists for standard genome sequencing and annotation.</title>
        <authorList>
            <consortium name="The Broad Institute Genomics Platform"/>
            <consortium name="The Broad Institute Genome Sequencing Center for Infectious Disease"/>
            <person name="Wu L."/>
            <person name="Ma J."/>
        </authorList>
    </citation>
    <scope>NUCLEOTIDE SEQUENCE [LARGE SCALE GENOMIC DNA]</scope>
    <source>
        <strain evidence="2">JCM 15443</strain>
    </source>
</reference>
<protein>
    <submittedName>
        <fullName evidence="1">Uncharacterized protein</fullName>
    </submittedName>
</protein>
<dbReference type="EMBL" id="BMOM01000007">
    <property type="protein sequence ID" value="GGM05837.1"/>
    <property type="molecule type" value="Genomic_DNA"/>
</dbReference>
<accession>A0ABQ2GP21</accession>
<organism evidence="1 2">
    <name type="scientific">Deinococcus aerophilus</name>
    <dbReference type="NCBI Taxonomy" id="522488"/>
    <lineage>
        <taxon>Bacteria</taxon>
        <taxon>Thermotogati</taxon>
        <taxon>Deinococcota</taxon>
        <taxon>Deinococci</taxon>
        <taxon>Deinococcales</taxon>
        <taxon>Deinococcaceae</taxon>
        <taxon>Deinococcus</taxon>
    </lineage>
</organism>
<name>A0ABQ2GP21_9DEIO</name>
<proteinExistence type="predicted"/>
<dbReference type="Proteomes" id="UP000661918">
    <property type="component" value="Unassembled WGS sequence"/>
</dbReference>
<dbReference type="RefSeq" id="WP_188902534.1">
    <property type="nucleotide sequence ID" value="NZ_BMOM01000007.1"/>
</dbReference>
<gene>
    <name evidence="1" type="ORF">GCM10010841_12710</name>
</gene>
<sequence>MNEPAPPSADVRFDTLFKRCVAQHGRFGHSAHIHLAWQLLGDLPVLEALATFNSGLLALAQRLGLHDKYNATLTTVYFFLVLERRRPGQSWEEFAARNGDLLDWEEREQVLGPFYDVPALASEEARRSFVMPRPPHHTK</sequence>
<keyword evidence="2" id="KW-1185">Reference proteome</keyword>
<evidence type="ECO:0000313" key="1">
    <source>
        <dbReference type="EMBL" id="GGM05837.1"/>
    </source>
</evidence>
<comment type="caution">
    <text evidence="1">The sequence shown here is derived from an EMBL/GenBank/DDBJ whole genome shotgun (WGS) entry which is preliminary data.</text>
</comment>